<reference evidence="1 2" key="1">
    <citation type="submission" date="2021-03" db="EMBL/GenBank/DDBJ databases">
        <authorList>
            <person name="King G.J."/>
            <person name="Bancroft I."/>
            <person name="Baten A."/>
            <person name="Bloomfield J."/>
            <person name="Borpatragohain P."/>
            <person name="He Z."/>
            <person name="Irish N."/>
            <person name="Irwin J."/>
            <person name="Liu K."/>
            <person name="Mauleon R.P."/>
            <person name="Moore J."/>
            <person name="Morris R."/>
            <person name="Ostergaard L."/>
            <person name="Wang B."/>
            <person name="Wells R."/>
        </authorList>
    </citation>
    <scope>NUCLEOTIDE SEQUENCE [LARGE SCALE GENOMIC DNA]</scope>
    <source>
        <strain evidence="1">R-o-18</strain>
        <tissue evidence="1">Leaf</tissue>
    </source>
</reference>
<evidence type="ECO:0000313" key="1">
    <source>
        <dbReference type="EMBL" id="KAG5384965.1"/>
    </source>
</evidence>
<sequence length="121" mass="14516">MAELQFFPQLKFIPLSLSLFIRRFLIRRFQAFSESLRQAERQEVEAQHLWKKQKFIFEHAADVLRRRSKLKESDVSKETYTKFQNLESRLAELKSKLKVRDRIIIMLLISSISYIPRSVSL</sequence>
<organism evidence="1 2">
    <name type="scientific">Brassica rapa subsp. trilocularis</name>
    <dbReference type="NCBI Taxonomy" id="1813537"/>
    <lineage>
        <taxon>Eukaryota</taxon>
        <taxon>Viridiplantae</taxon>
        <taxon>Streptophyta</taxon>
        <taxon>Embryophyta</taxon>
        <taxon>Tracheophyta</taxon>
        <taxon>Spermatophyta</taxon>
        <taxon>Magnoliopsida</taxon>
        <taxon>eudicotyledons</taxon>
        <taxon>Gunneridae</taxon>
        <taxon>Pentapetalae</taxon>
        <taxon>rosids</taxon>
        <taxon>malvids</taxon>
        <taxon>Brassicales</taxon>
        <taxon>Brassicaceae</taxon>
        <taxon>Brassiceae</taxon>
        <taxon>Brassica</taxon>
    </lineage>
</organism>
<evidence type="ECO:0000313" key="2">
    <source>
        <dbReference type="Proteomes" id="UP000823674"/>
    </source>
</evidence>
<gene>
    <name evidence="1" type="primary">A09p045030.1_BraROA</name>
    <name evidence="1" type="ORF">IGI04_036435</name>
</gene>
<dbReference type="Proteomes" id="UP000823674">
    <property type="component" value="Chromosome A09"/>
</dbReference>
<keyword evidence="2" id="KW-1185">Reference proteome</keyword>
<name>A0ABQ7LG98_BRACM</name>
<comment type="caution">
    <text evidence="1">The sequence shown here is derived from an EMBL/GenBank/DDBJ whole genome shotgun (WGS) entry which is preliminary data.</text>
</comment>
<proteinExistence type="predicted"/>
<dbReference type="EMBL" id="JADBGQ010000008">
    <property type="protein sequence ID" value="KAG5384965.1"/>
    <property type="molecule type" value="Genomic_DNA"/>
</dbReference>
<accession>A0ABQ7LG98</accession>
<protein>
    <submittedName>
        <fullName evidence="1">Uncharacterized protein</fullName>
    </submittedName>
</protein>